<evidence type="ECO:0000313" key="10">
    <source>
        <dbReference type="Proteomes" id="UP000062398"/>
    </source>
</evidence>
<dbReference type="Proteomes" id="UP000061362">
    <property type="component" value="Chromosome"/>
</dbReference>
<protein>
    <submittedName>
        <fullName evidence="1">Uncharacterized protein</fullName>
    </submittedName>
</protein>
<evidence type="ECO:0000313" key="7">
    <source>
        <dbReference type="Proteomes" id="UP000029084"/>
    </source>
</evidence>
<dbReference type="EMBL" id="CP012176">
    <property type="protein sequence ID" value="AKV82728.1"/>
    <property type="molecule type" value="Genomic_DNA"/>
</dbReference>
<dbReference type="GeneID" id="91755083"/>
<dbReference type="EMBL" id="CP012174">
    <property type="protein sequence ID" value="AKV78236.1"/>
    <property type="molecule type" value="Genomic_DNA"/>
</dbReference>
<dbReference type="OrthoDB" id="34441at2157"/>
<dbReference type="EMBL" id="CP012175">
    <property type="protein sequence ID" value="AKV80481.1"/>
    <property type="molecule type" value="Genomic_DNA"/>
</dbReference>
<reference evidence="1 7" key="1">
    <citation type="journal article" date="2014" name="J. Bacteriol.">
        <title>Role of an Archaeal PitA Transporter in the Copper and Arsenic Resistance of Metallosphaera sedula, an Extreme Thermoacidophile.</title>
        <authorList>
            <person name="McCarthy S."/>
            <person name="Ai C."/>
            <person name="Wheaton G."/>
            <person name="Tevatia R."/>
            <person name="Eckrich V."/>
            <person name="Kelly R."/>
            <person name="Blum P."/>
        </authorList>
    </citation>
    <scope>NUCLEOTIDE SEQUENCE [LARGE SCALE GENOMIC DNA]</scope>
    <source>
        <strain evidence="1 7">CuR1</strain>
    </source>
</reference>
<evidence type="ECO:0000313" key="2">
    <source>
        <dbReference type="EMBL" id="AKV73745.1"/>
    </source>
</evidence>
<evidence type="ECO:0000313" key="9">
    <source>
        <dbReference type="Proteomes" id="UP000061362"/>
    </source>
</evidence>
<proteinExistence type="predicted"/>
<evidence type="ECO:0000313" key="11">
    <source>
        <dbReference type="Proteomes" id="UP000062475"/>
    </source>
</evidence>
<dbReference type="Proteomes" id="UP000062475">
    <property type="component" value="Chromosome"/>
</dbReference>
<evidence type="ECO:0000313" key="8">
    <source>
        <dbReference type="Proteomes" id="UP000056255"/>
    </source>
</evidence>
<accession>A0A088E4U3</accession>
<evidence type="ECO:0000313" key="1">
    <source>
        <dbReference type="EMBL" id="AIM26792.1"/>
    </source>
</evidence>
<dbReference type="EMBL" id="CP012173">
    <property type="protein sequence ID" value="AKV75985.1"/>
    <property type="molecule type" value="Genomic_DNA"/>
</dbReference>
<evidence type="ECO:0000313" key="12">
    <source>
        <dbReference type="Proteomes" id="UP000068832"/>
    </source>
</evidence>
<sequence length="131" mass="14858">MRIVVPKVTVLNAEGYRVCIAHYPLQDSGEWVERIRSTMRISSCSSPIPCYSLIYGGVILFEGEKPVWRGEFNGYFTLTEETCNDSLEQFLTKVDRGEDTCLKVSEGTLKLLRKCQSCTRVDPIGLRMIVD</sequence>
<gene>
    <name evidence="1" type="ORF">HA72_0630</name>
    <name evidence="2" type="ORF">MsedA_0643</name>
    <name evidence="3" type="ORF">MsedB_0643</name>
    <name evidence="4" type="ORF">MsedC_0642</name>
    <name evidence="5" type="ORF">MsedD_0643</name>
    <name evidence="6" type="ORF">MsedE_0643</name>
</gene>
<evidence type="ECO:0000313" key="3">
    <source>
        <dbReference type="EMBL" id="AKV75985.1"/>
    </source>
</evidence>
<organism evidence="1 7">
    <name type="scientific">Metallosphaera sedula</name>
    <dbReference type="NCBI Taxonomy" id="43687"/>
    <lineage>
        <taxon>Archaea</taxon>
        <taxon>Thermoproteota</taxon>
        <taxon>Thermoprotei</taxon>
        <taxon>Sulfolobales</taxon>
        <taxon>Sulfolobaceae</taxon>
        <taxon>Metallosphaera</taxon>
    </lineage>
</organism>
<name>A0A088E4U3_9CREN</name>
<dbReference type="PATRIC" id="fig|43687.5.peg.645"/>
<dbReference type="EMBL" id="CP008822">
    <property type="protein sequence ID" value="AIM26792.1"/>
    <property type="molecule type" value="Genomic_DNA"/>
</dbReference>
<dbReference type="Proteomes" id="UP000062398">
    <property type="component" value="Chromosome"/>
</dbReference>
<evidence type="ECO:0000313" key="4">
    <source>
        <dbReference type="EMBL" id="AKV78236.1"/>
    </source>
</evidence>
<dbReference type="Proteomes" id="UP000068832">
    <property type="component" value="Chromosome"/>
</dbReference>
<dbReference type="Proteomes" id="UP000029084">
    <property type="component" value="Chromosome"/>
</dbReference>
<evidence type="ECO:0000313" key="5">
    <source>
        <dbReference type="EMBL" id="AKV80481.1"/>
    </source>
</evidence>
<reference evidence="9 10" key="2">
    <citation type="journal article" date="2015" name="Genome Announc.">
        <title>Complete Genome Sequences of Evolved Arsenate-Resistant Metallosphaera sedula Strains.</title>
        <authorList>
            <person name="Ai C."/>
            <person name="McCarthy S."/>
            <person name="Schackwitz W."/>
            <person name="Martin J."/>
            <person name="Lipzen A."/>
            <person name="Blum P."/>
        </authorList>
    </citation>
    <scope>NUCLEOTIDE SEQUENCE [LARGE SCALE GENOMIC DNA]</scope>
    <source>
        <strain evidence="4 10">ARS120-1</strain>
        <strain evidence="5 9">ARS120-2</strain>
        <strain evidence="2 12">ARS50-1</strain>
        <strain evidence="3 11">ARS50-2</strain>
    </source>
</reference>
<evidence type="ECO:0000313" key="6">
    <source>
        <dbReference type="EMBL" id="AKV82728.1"/>
    </source>
</evidence>
<reference evidence="6 8" key="3">
    <citation type="submission" date="2015-07" db="EMBL/GenBank/DDBJ databases">
        <title>Physiological, transcriptional responses and genome re-sequencing of acid resistant extremely thermoacidophilic Metallosphaera sedula SARC-M1.</title>
        <authorList>
            <person name="Ai C."/>
            <person name="McCarthy S."/>
            <person name="Eckrich V."/>
            <person name="Rudrappa D."/>
            <person name="Qiu G."/>
            <person name="Blum P."/>
        </authorList>
    </citation>
    <scope>NUCLEOTIDE SEQUENCE [LARGE SCALE GENOMIC DNA]</scope>
    <source>
        <strain evidence="6 8">SARC-M1</strain>
    </source>
</reference>
<dbReference type="AlphaFoldDB" id="A0A088E4U3"/>
<dbReference type="RefSeq" id="WP_012020592.1">
    <property type="nucleotide sequence ID" value="NZ_CP008822.1"/>
</dbReference>
<dbReference type="EMBL" id="CP012172">
    <property type="protein sequence ID" value="AKV73745.1"/>
    <property type="molecule type" value="Genomic_DNA"/>
</dbReference>
<dbReference type="Proteomes" id="UP000056255">
    <property type="component" value="Chromosome"/>
</dbReference>